<evidence type="ECO:0000313" key="1">
    <source>
        <dbReference type="Proteomes" id="UP000887580"/>
    </source>
</evidence>
<dbReference type="WBParaSite" id="PS1159_v2.g8016.t1">
    <property type="protein sequence ID" value="PS1159_v2.g8016.t1"/>
    <property type="gene ID" value="PS1159_v2.g8016"/>
</dbReference>
<evidence type="ECO:0000313" key="2">
    <source>
        <dbReference type="WBParaSite" id="PS1159_v2.g8016.t1"/>
    </source>
</evidence>
<reference evidence="2" key="1">
    <citation type="submission" date="2022-11" db="UniProtKB">
        <authorList>
            <consortium name="WormBaseParasite"/>
        </authorList>
    </citation>
    <scope>IDENTIFICATION</scope>
</reference>
<accession>A0AC35GSG3</accession>
<protein>
    <submittedName>
        <fullName evidence="2">Uncharacterized protein</fullName>
    </submittedName>
</protein>
<dbReference type="Proteomes" id="UP000887580">
    <property type="component" value="Unplaced"/>
</dbReference>
<organism evidence="1 2">
    <name type="scientific">Panagrolaimus sp. PS1159</name>
    <dbReference type="NCBI Taxonomy" id="55785"/>
    <lineage>
        <taxon>Eukaryota</taxon>
        <taxon>Metazoa</taxon>
        <taxon>Ecdysozoa</taxon>
        <taxon>Nematoda</taxon>
        <taxon>Chromadorea</taxon>
        <taxon>Rhabditida</taxon>
        <taxon>Tylenchina</taxon>
        <taxon>Panagrolaimomorpha</taxon>
        <taxon>Panagrolaimoidea</taxon>
        <taxon>Panagrolaimidae</taxon>
        <taxon>Panagrolaimus</taxon>
    </lineage>
</organism>
<proteinExistence type="predicted"/>
<name>A0AC35GSG3_9BILA</name>
<sequence length="303" mass="33094">MKHLLSLFVFGIVIIQCCLAVDEYTRAIIKKLQDQLTTPTINDYFVKVGSLDPALSTVLMYGPNAAPDALICLAYNFKAAVETVRNNLGDVFSVVTYYQGKCNTDANLNKALEALADKDAQQRLRVVAQNIINGLPQEVASLATDAINQAFSNNAITVEQAEQFASRIRALSDETKQIIFAHIPSAQSVFNGDGPYNAPLNDLLNNFAVLLKAQEPTDEQKASVNAALVQAFDYAHKNAVEFLDFVFGWLKGLPIDQNVANDQATIRAYNSGANKLVGAGKAALFLPPTQQTIENMFTDPYQI</sequence>